<dbReference type="Pfam" id="PF13456">
    <property type="entry name" value="RVT_3"/>
    <property type="match status" value="1"/>
</dbReference>
<dbReference type="Pfam" id="PF00078">
    <property type="entry name" value="RVT_1"/>
    <property type="match status" value="1"/>
</dbReference>
<feature type="compositionally biased region" description="Basic and acidic residues" evidence="1">
    <location>
        <begin position="620"/>
        <end position="631"/>
    </location>
</feature>
<dbReference type="PANTHER" id="PTHR33116:SF86">
    <property type="entry name" value="REVERSE TRANSCRIPTASE DOMAIN-CONTAINING PROTEIN"/>
    <property type="match status" value="1"/>
</dbReference>
<evidence type="ECO:0000313" key="4">
    <source>
        <dbReference type="Proteomes" id="UP001459277"/>
    </source>
</evidence>
<dbReference type="InterPro" id="IPR036397">
    <property type="entry name" value="RNaseH_sf"/>
</dbReference>
<sequence>MKVQKSKKAGFMTLKLDMSKAYDRVEWQFLIEIMRKMGFCDSWLTLIHECISTVSYLILVNGEPKSEIFSSRGIRQGDPLSPYLFLICSEGLNRMIQKAASEDIIRGFSLCKNGPKITHLFFADDSLLFCRARREDLQAIQNILTKYEQASGQKINREKTTFFFSKAVSNDRKGEILNFLGVPEIKEYEKYFGLPAVVGKNKKASLNYIKERVWAKLQGWKEKLLSQAGREVLLKAVVQAIPTFAISCFKLPVGLCKEIEMQIRKFWWGERGGQRKIHWKRWEILCKSKSEGGMGFKDLVRFNEAMLAKQIWRLQTEKTSLLYKVFSTKFFLSGSVFEARSSTGSFAWQSLLKARHVIEKGMLWRVGDGSQIRVFHDNWIPGSFPTKVVSRTPEGEDNSTISSLIDQTTKEWNGHLIDLKIAPYMAQKIKAIPLSTTMLGDCIVWPRTRDGNYSIKTGYQLLSELENREAASGSSNSELRSFWKGVWKLRIPNKIKNFCWRACTESLPTLANLHRRKVINSPLCKNCGKDSETALHALWECDKIQECWGLDFNKLRKPQLHLVSFIDLVSVVSQHGENLELFTVLAWYIWCRRNKCQFNELCLPPKKLFDAAESTLKEFQHKPVNRSEKSKPQPQRWSPPERGTYKVNYDGAYFPEEEEAGIGVVVRNELGQVMASLAEKLVMPSTMEVLEAMAARRAMIFMEELGLRRAIFEGDSELVVKALIGDCPERSSIGHIVKDCKSLMGLFQTYSFSHVRRQSNRVAHALARRARNSSPLSVWMESVPPDISYLVYVDVTT</sequence>
<dbReference type="CDD" id="cd06222">
    <property type="entry name" value="RNase_H_like"/>
    <property type="match status" value="1"/>
</dbReference>
<dbReference type="InterPro" id="IPR000477">
    <property type="entry name" value="RT_dom"/>
</dbReference>
<accession>A0AAW2D1N4</accession>
<evidence type="ECO:0000256" key="1">
    <source>
        <dbReference type="SAM" id="MobiDB-lite"/>
    </source>
</evidence>
<feature type="region of interest" description="Disordered" evidence="1">
    <location>
        <begin position="620"/>
        <end position="643"/>
    </location>
</feature>
<protein>
    <recommendedName>
        <fullName evidence="2">Reverse transcriptase domain-containing protein</fullName>
    </recommendedName>
</protein>
<evidence type="ECO:0000313" key="3">
    <source>
        <dbReference type="EMBL" id="KAL0003579.1"/>
    </source>
</evidence>
<dbReference type="Pfam" id="PF13966">
    <property type="entry name" value="zf-RVT"/>
    <property type="match status" value="1"/>
</dbReference>
<dbReference type="InterPro" id="IPR002156">
    <property type="entry name" value="RNaseH_domain"/>
</dbReference>
<dbReference type="InterPro" id="IPR043502">
    <property type="entry name" value="DNA/RNA_pol_sf"/>
</dbReference>
<gene>
    <name evidence="3" type="ORF">SO802_017360</name>
</gene>
<evidence type="ECO:0000259" key="2">
    <source>
        <dbReference type="PROSITE" id="PS50878"/>
    </source>
</evidence>
<dbReference type="PROSITE" id="PS50878">
    <property type="entry name" value="RT_POL"/>
    <property type="match status" value="1"/>
</dbReference>
<dbReference type="EMBL" id="JAZDWU010000005">
    <property type="protein sequence ID" value="KAL0003579.1"/>
    <property type="molecule type" value="Genomic_DNA"/>
</dbReference>
<feature type="domain" description="Reverse transcriptase" evidence="2">
    <location>
        <begin position="1"/>
        <end position="184"/>
    </location>
</feature>
<reference evidence="3 4" key="1">
    <citation type="submission" date="2024-01" db="EMBL/GenBank/DDBJ databases">
        <title>A telomere-to-telomere, gap-free genome of sweet tea (Lithocarpus litseifolius).</title>
        <authorList>
            <person name="Zhou J."/>
        </authorList>
    </citation>
    <scope>NUCLEOTIDE SEQUENCE [LARGE SCALE GENOMIC DNA]</scope>
    <source>
        <strain evidence="3">Zhou-2022a</strain>
        <tissue evidence="3">Leaf</tissue>
    </source>
</reference>
<name>A0AAW2D1N4_9ROSI</name>
<dbReference type="GO" id="GO:0004523">
    <property type="term" value="F:RNA-DNA hybrid ribonuclease activity"/>
    <property type="evidence" value="ECO:0007669"/>
    <property type="project" value="InterPro"/>
</dbReference>
<dbReference type="CDD" id="cd01650">
    <property type="entry name" value="RT_nLTR_like"/>
    <property type="match status" value="1"/>
</dbReference>
<dbReference type="SUPFAM" id="SSF56672">
    <property type="entry name" value="DNA/RNA polymerases"/>
    <property type="match status" value="1"/>
</dbReference>
<proteinExistence type="predicted"/>
<dbReference type="InterPro" id="IPR012337">
    <property type="entry name" value="RNaseH-like_sf"/>
</dbReference>
<organism evidence="3 4">
    <name type="scientific">Lithocarpus litseifolius</name>
    <dbReference type="NCBI Taxonomy" id="425828"/>
    <lineage>
        <taxon>Eukaryota</taxon>
        <taxon>Viridiplantae</taxon>
        <taxon>Streptophyta</taxon>
        <taxon>Embryophyta</taxon>
        <taxon>Tracheophyta</taxon>
        <taxon>Spermatophyta</taxon>
        <taxon>Magnoliopsida</taxon>
        <taxon>eudicotyledons</taxon>
        <taxon>Gunneridae</taxon>
        <taxon>Pentapetalae</taxon>
        <taxon>rosids</taxon>
        <taxon>fabids</taxon>
        <taxon>Fagales</taxon>
        <taxon>Fagaceae</taxon>
        <taxon>Lithocarpus</taxon>
    </lineage>
</organism>
<dbReference type="Gene3D" id="3.30.420.10">
    <property type="entry name" value="Ribonuclease H-like superfamily/Ribonuclease H"/>
    <property type="match status" value="1"/>
</dbReference>
<dbReference type="InterPro" id="IPR044730">
    <property type="entry name" value="RNase_H-like_dom_plant"/>
</dbReference>
<dbReference type="PANTHER" id="PTHR33116">
    <property type="entry name" value="REVERSE TRANSCRIPTASE ZINC-BINDING DOMAIN-CONTAINING PROTEIN-RELATED-RELATED"/>
    <property type="match status" value="1"/>
</dbReference>
<dbReference type="GO" id="GO:0003676">
    <property type="term" value="F:nucleic acid binding"/>
    <property type="evidence" value="ECO:0007669"/>
    <property type="project" value="InterPro"/>
</dbReference>
<dbReference type="Proteomes" id="UP001459277">
    <property type="component" value="Unassembled WGS sequence"/>
</dbReference>
<dbReference type="InterPro" id="IPR026960">
    <property type="entry name" value="RVT-Znf"/>
</dbReference>
<keyword evidence="4" id="KW-1185">Reference proteome</keyword>
<dbReference type="AlphaFoldDB" id="A0AAW2D1N4"/>
<dbReference type="SUPFAM" id="SSF53098">
    <property type="entry name" value="Ribonuclease H-like"/>
    <property type="match status" value="1"/>
</dbReference>
<comment type="caution">
    <text evidence="3">The sequence shown here is derived from an EMBL/GenBank/DDBJ whole genome shotgun (WGS) entry which is preliminary data.</text>
</comment>